<keyword evidence="2" id="KW-1133">Transmembrane helix</keyword>
<sequence>MGKGKAELVHLWVSQPNPRDPSAKRALPERRVSPTEPLAPAPDDPVFASAVTLRCDECEEDYRVGLLKRSVLLRRQLRNYKLWMYAAVTVALESLLVVGFPHDLMIKDEDAVVAYAAFSFFVLFAALPLFIAWAGIRALRGKMLKVDQSEPPTEDHGWIWTRPSGRMVAYLPDLTGFTEGDRRRVYRIRQSDPDS</sequence>
<keyword evidence="2" id="KW-0472">Membrane</keyword>
<dbReference type="OrthoDB" id="3678922at2"/>
<dbReference type="AlphaFoldDB" id="A0A428ZCE1"/>
<evidence type="ECO:0000256" key="2">
    <source>
        <dbReference type="SAM" id="Phobius"/>
    </source>
</evidence>
<proteinExistence type="predicted"/>
<evidence type="ECO:0000256" key="1">
    <source>
        <dbReference type="SAM" id="MobiDB-lite"/>
    </source>
</evidence>
<evidence type="ECO:0000313" key="3">
    <source>
        <dbReference type="EMBL" id="RSM85757.1"/>
    </source>
</evidence>
<feature type="compositionally biased region" description="Basic and acidic residues" evidence="1">
    <location>
        <begin position="21"/>
        <end position="33"/>
    </location>
</feature>
<dbReference type="Proteomes" id="UP000287547">
    <property type="component" value="Unassembled WGS sequence"/>
</dbReference>
<comment type="caution">
    <text evidence="3">The sequence shown here is derived from an EMBL/GenBank/DDBJ whole genome shotgun (WGS) entry which is preliminary data.</text>
</comment>
<evidence type="ECO:0000313" key="4">
    <source>
        <dbReference type="Proteomes" id="UP000287547"/>
    </source>
</evidence>
<reference evidence="3 4" key="1">
    <citation type="submission" date="2018-05" db="EMBL/GenBank/DDBJ databases">
        <title>Evolution of GPA BGCs.</title>
        <authorList>
            <person name="Waglechner N."/>
            <person name="Wright G.D."/>
        </authorList>
    </citation>
    <scope>NUCLEOTIDE SEQUENCE [LARGE SCALE GENOMIC DNA]</scope>
    <source>
        <strain evidence="3 4">A82846</strain>
    </source>
</reference>
<feature type="transmembrane region" description="Helical" evidence="2">
    <location>
        <begin position="82"/>
        <end position="100"/>
    </location>
</feature>
<gene>
    <name evidence="3" type="ORF">DMH04_16300</name>
</gene>
<organism evidence="3 4">
    <name type="scientific">Kibdelosporangium aridum</name>
    <dbReference type="NCBI Taxonomy" id="2030"/>
    <lineage>
        <taxon>Bacteria</taxon>
        <taxon>Bacillati</taxon>
        <taxon>Actinomycetota</taxon>
        <taxon>Actinomycetes</taxon>
        <taxon>Pseudonocardiales</taxon>
        <taxon>Pseudonocardiaceae</taxon>
        <taxon>Kibdelosporangium</taxon>
    </lineage>
</organism>
<dbReference type="RefSeq" id="WP_037267811.1">
    <property type="nucleotide sequence ID" value="NZ_QHKI01000011.1"/>
</dbReference>
<accession>A0A428ZCE1</accession>
<protein>
    <submittedName>
        <fullName evidence="3">Uncharacterized protein</fullName>
    </submittedName>
</protein>
<keyword evidence="2" id="KW-0812">Transmembrane</keyword>
<name>A0A428ZCE1_KIBAR</name>
<feature type="transmembrane region" description="Helical" evidence="2">
    <location>
        <begin position="112"/>
        <end position="136"/>
    </location>
</feature>
<dbReference type="EMBL" id="QHKI01000011">
    <property type="protein sequence ID" value="RSM85757.1"/>
    <property type="molecule type" value="Genomic_DNA"/>
</dbReference>
<feature type="region of interest" description="Disordered" evidence="1">
    <location>
        <begin position="13"/>
        <end position="43"/>
    </location>
</feature>